<dbReference type="RefSeq" id="WP_077133646.1">
    <property type="nucleotide sequence ID" value="NZ_CP014263.1"/>
</dbReference>
<keyword evidence="4" id="KW-1185">Reference proteome</keyword>
<dbReference type="Gene3D" id="2.40.50.1020">
    <property type="entry name" value="LytTr DNA-binding domain"/>
    <property type="match status" value="1"/>
</dbReference>
<organism evidence="3 4">
    <name type="scientific">Spirosoma montaniterrae</name>
    <dbReference type="NCBI Taxonomy" id="1178516"/>
    <lineage>
        <taxon>Bacteria</taxon>
        <taxon>Pseudomonadati</taxon>
        <taxon>Bacteroidota</taxon>
        <taxon>Cytophagia</taxon>
        <taxon>Cytophagales</taxon>
        <taxon>Cytophagaceae</taxon>
        <taxon>Spirosoma</taxon>
    </lineage>
</organism>
<dbReference type="GO" id="GO:0000156">
    <property type="term" value="F:phosphorelay response regulator activity"/>
    <property type="evidence" value="ECO:0007669"/>
    <property type="project" value="InterPro"/>
</dbReference>
<dbReference type="EMBL" id="CP014263">
    <property type="protein sequence ID" value="AQG82170.1"/>
    <property type="molecule type" value="Genomic_DNA"/>
</dbReference>
<dbReference type="PANTHER" id="PTHR37299:SF1">
    <property type="entry name" value="STAGE 0 SPORULATION PROTEIN A HOMOLOG"/>
    <property type="match status" value="1"/>
</dbReference>
<evidence type="ECO:0000313" key="4">
    <source>
        <dbReference type="Proteomes" id="UP000187941"/>
    </source>
</evidence>
<keyword evidence="1" id="KW-1133">Transmembrane helix</keyword>
<feature type="transmembrane region" description="Helical" evidence="1">
    <location>
        <begin position="53"/>
        <end position="78"/>
    </location>
</feature>
<dbReference type="PROSITE" id="PS50930">
    <property type="entry name" value="HTH_LYTTR"/>
    <property type="match status" value="1"/>
</dbReference>
<evidence type="ECO:0000313" key="3">
    <source>
        <dbReference type="EMBL" id="AQG82170.1"/>
    </source>
</evidence>
<keyword evidence="3" id="KW-0418">Kinase</keyword>
<dbReference type="GO" id="GO:0003677">
    <property type="term" value="F:DNA binding"/>
    <property type="evidence" value="ECO:0007669"/>
    <property type="project" value="InterPro"/>
</dbReference>
<keyword evidence="3" id="KW-0808">Transferase</keyword>
<keyword evidence="1" id="KW-0812">Transmembrane</keyword>
<dbReference type="Proteomes" id="UP000187941">
    <property type="component" value="Chromosome"/>
</dbReference>
<dbReference type="PANTHER" id="PTHR37299">
    <property type="entry name" value="TRANSCRIPTIONAL REGULATOR-RELATED"/>
    <property type="match status" value="1"/>
</dbReference>
<dbReference type="OrthoDB" id="1118393at2"/>
<proteinExistence type="predicted"/>
<reference evidence="3 4" key="1">
    <citation type="submission" date="2016-01" db="EMBL/GenBank/DDBJ databases">
        <authorList>
            <person name="Oliw E.H."/>
        </authorList>
    </citation>
    <scope>NUCLEOTIDE SEQUENCE [LARGE SCALE GENOMIC DNA]</scope>
    <source>
        <strain evidence="3 4">DY10</strain>
    </source>
</reference>
<dbReference type="Pfam" id="PF04397">
    <property type="entry name" value="LytTR"/>
    <property type="match status" value="1"/>
</dbReference>
<dbReference type="AlphaFoldDB" id="A0A1P9X3F9"/>
<feature type="transmembrane region" description="Helical" evidence="1">
    <location>
        <begin position="90"/>
        <end position="110"/>
    </location>
</feature>
<sequence>MFKLLAQPYPTEESLRRRLLKSFTIGAFVGLFLLLFQPFGIDDWQTDAKVWKVLGFGAVTLAVLLLNWFALPALFPRFFSDAQWTVGREIVRVLSFILAIAIGNGLYMNWLFNRHPTIGSWLWIIGVTFLIGIFPTVGSIMLNYIIQLRRYSRSAATLNPVAHNTAESTLQTETASPPPLSDTLTLLADNEKDTLTLEPAKLLFIESSDNYCTVVYLKNDKPAKVLLRSSLSRMADQIQRPHIVRCHRSYIVNLDRVERVTGNAQGYKLHLLDGQFALPVSRQYNDTLVAELKAL</sequence>
<feature type="transmembrane region" description="Helical" evidence="1">
    <location>
        <begin position="20"/>
        <end position="41"/>
    </location>
</feature>
<feature type="transmembrane region" description="Helical" evidence="1">
    <location>
        <begin position="122"/>
        <end position="146"/>
    </location>
</feature>
<evidence type="ECO:0000259" key="2">
    <source>
        <dbReference type="PROSITE" id="PS50930"/>
    </source>
</evidence>
<dbReference type="GO" id="GO:0016301">
    <property type="term" value="F:kinase activity"/>
    <property type="evidence" value="ECO:0007669"/>
    <property type="project" value="UniProtKB-KW"/>
</dbReference>
<gene>
    <name evidence="3" type="ORF">AWR27_24465</name>
</gene>
<dbReference type="STRING" id="1178516.AWR27_24465"/>
<dbReference type="KEGG" id="smon:AWR27_24465"/>
<evidence type="ECO:0000256" key="1">
    <source>
        <dbReference type="SAM" id="Phobius"/>
    </source>
</evidence>
<dbReference type="InterPro" id="IPR046947">
    <property type="entry name" value="LytR-like"/>
</dbReference>
<dbReference type="InterPro" id="IPR007492">
    <property type="entry name" value="LytTR_DNA-bd_dom"/>
</dbReference>
<name>A0A1P9X3F9_9BACT</name>
<accession>A0A1P9X3F9</accession>
<feature type="domain" description="HTH LytTR-type" evidence="2">
    <location>
        <begin position="194"/>
        <end position="295"/>
    </location>
</feature>
<dbReference type="SMART" id="SM00850">
    <property type="entry name" value="LytTR"/>
    <property type="match status" value="1"/>
</dbReference>
<protein>
    <submittedName>
        <fullName evidence="3">Histidine kinase</fullName>
    </submittedName>
</protein>
<keyword evidence="1" id="KW-0472">Membrane</keyword>